<dbReference type="Gene3D" id="3.40.50.2000">
    <property type="entry name" value="Glycogen Phosphorylase B"/>
    <property type="match status" value="1"/>
</dbReference>
<dbReference type="EMBL" id="CP028942">
    <property type="protein sequence ID" value="QKM63866.1"/>
    <property type="molecule type" value="Genomic_DNA"/>
</dbReference>
<feature type="repeat" description="TPR" evidence="3">
    <location>
        <begin position="243"/>
        <end position="276"/>
    </location>
</feature>
<dbReference type="Pfam" id="PF14559">
    <property type="entry name" value="TPR_19"/>
    <property type="match status" value="1"/>
</dbReference>
<dbReference type="PANTHER" id="PTHR44943">
    <property type="entry name" value="CELLULOSE SYNTHASE OPERON PROTEIN C"/>
    <property type="match status" value="1"/>
</dbReference>
<dbReference type="Pfam" id="PF13414">
    <property type="entry name" value="TPR_11"/>
    <property type="match status" value="1"/>
</dbReference>
<dbReference type="InterPro" id="IPR011990">
    <property type="entry name" value="TPR-like_helical_dom_sf"/>
</dbReference>
<feature type="repeat" description="TPR" evidence="3">
    <location>
        <begin position="107"/>
        <end position="140"/>
    </location>
</feature>
<dbReference type="KEGG" id="ptrp:DCO17_00645"/>
<evidence type="ECO:0000256" key="3">
    <source>
        <dbReference type="PROSITE-ProRule" id="PRU00339"/>
    </source>
</evidence>
<evidence type="ECO:0000256" key="1">
    <source>
        <dbReference type="ARBA" id="ARBA00022737"/>
    </source>
</evidence>
<feature type="repeat" description="TPR" evidence="3">
    <location>
        <begin position="345"/>
        <end position="378"/>
    </location>
</feature>
<dbReference type="PROSITE" id="PS50293">
    <property type="entry name" value="TPR_REGION"/>
    <property type="match status" value="6"/>
</dbReference>
<reference evidence="4 5" key="1">
    <citation type="submission" date="2018-04" db="EMBL/GenBank/DDBJ databases">
        <title>Polynucleobacter sp. UH21B genome.</title>
        <authorList>
            <person name="Hahn M.W."/>
        </authorList>
    </citation>
    <scope>NUCLEOTIDE SEQUENCE [LARGE SCALE GENOMIC DNA]</scope>
    <source>
        <strain evidence="4 5">MWH-UH21B</strain>
    </source>
</reference>
<accession>A0A6M9Q1E9</accession>
<sequence length="684" mass="76618">MTPQIAFLINQALQSLSVGNFKTAELYLGQALKLNPKNTHTLRFLGVVAAQQNQWEKALDFLNRSIKADPKNAIAYSNIGNVFLGLKEYSSAITNYEKALTLNPNDAEAWSNKGNALATLKRYDEALEQYDRALALNPQYAEAWSNKGNALATLKRYDEALEQYDRALALNPQYAEAWSNKGNALNEIKNFEQALSAYQQSIVINPYQADVWSGVGNSLTELKNYEAAMAAYEKAISLDPQYAEAWSNKGNLLGQLKRYKEALACCKQALDIDEGYVPAWSNQASYQAEMQDHISALDSANKALSLDASYAKAWLNKGSALNNLSQYADAIACFDRAIELRPDYADAWANKGVALYDLLQLDESIQCCNKAIEIEPGHIEAHWTKSFSQLMLGNFDEGWSNYEYRWNRKDADQHPHSRITPLTSLANLSGKKILIWPEQGYGDILQFARYIPKLANMGADVYFEVQEALAPLFQGQYPCNVIIKGSDTQEIDFQLPLASLPLLFKTNLNSIPTDVPYIQVNPSKIAEWKNKLPLSKEKLNIGIACSGNINFDLKHGNKRPIPLAYFSELAKQHNLFLIQKEIRESDQETLQNLDMIHPLGELINNFEDTAAIVENMDLIISIDTSLVHLAGALGKKVLVLLSWCPDWRWLAKGSTNPWYPSATVIRQPSAGDWEAVMRDVKALV</sequence>
<dbReference type="Proteomes" id="UP000503312">
    <property type="component" value="Chromosome"/>
</dbReference>
<name>A0A6M9Q1E9_9BURK</name>
<proteinExistence type="predicted"/>
<gene>
    <name evidence="4" type="ORF">DCO17_00645</name>
</gene>
<evidence type="ECO:0000313" key="4">
    <source>
        <dbReference type="EMBL" id="QKM63866.1"/>
    </source>
</evidence>
<dbReference type="RefSeq" id="WP_173954906.1">
    <property type="nucleotide sequence ID" value="NZ_CP028942.1"/>
</dbReference>
<feature type="repeat" description="TPR" evidence="3">
    <location>
        <begin position="141"/>
        <end position="174"/>
    </location>
</feature>
<organism evidence="4 5">
    <name type="scientific">Polynucleobacter tropicus</name>
    <dbReference type="NCBI Taxonomy" id="1743174"/>
    <lineage>
        <taxon>Bacteria</taxon>
        <taxon>Pseudomonadati</taxon>
        <taxon>Pseudomonadota</taxon>
        <taxon>Betaproteobacteria</taxon>
        <taxon>Burkholderiales</taxon>
        <taxon>Burkholderiaceae</taxon>
        <taxon>Polynucleobacter</taxon>
    </lineage>
</organism>
<dbReference type="SMART" id="SM00028">
    <property type="entry name" value="TPR"/>
    <property type="match status" value="11"/>
</dbReference>
<dbReference type="Gene3D" id="1.25.40.10">
    <property type="entry name" value="Tetratricopeptide repeat domain"/>
    <property type="match status" value="5"/>
</dbReference>
<feature type="repeat" description="TPR" evidence="3">
    <location>
        <begin position="175"/>
        <end position="208"/>
    </location>
</feature>
<dbReference type="InterPro" id="IPR019734">
    <property type="entry name" value="TPR_rpt"/>
</dbReference>
<dbReference type="InterPro" id="IPR051685">
    <property type="entry name" value="Ycf3/AcsC/BcsC/TPR_MFPF"/>
</dbReference>
<keyword evidence="1" id="KW-0677">Repeat</keyword>
<dbReference type="AlphaFoldDB" id="A0A6M9Q1E9"/>
<protein>
    <submittedName>
        <fullName evidence="4">Uncharacterized protein</fullName>
    </submittedName>
</protein>
<dbReference type="SUPFAM" id="SSF53756">
    <property type="entry name" value="UDP-Glycosyltransferase/glycogen phosphorylase"/>
    <property type="match status" value="1"/>
</dbReference>
<feature type="repeat" description="TPR" evidence="3">
    <location>
        <begin position="39"/>
        <end position="72"/>
    </location>
</feature>
<feature type="repeat" description="TPR" evidence="3">
    <location>
        <begin position="311"/>
        <end position="344"/>
    </location>
</feature>
<keyword evidence="5" id="KW-1185">Reference proteome</keyword>
<keyword evidence="2 3" id="KW-0802">TPR repeat</keyword>
<feature type="repeat" description="TPR" evidence="3">
    <location>
        <begin position="209"/>
        <end position="242"/>
    </location>
</feature>
<evidence type="ECO:0000313" key="5">
    <source>
        <dbReference type="Proteomes" id="UP000503312"/>
    </source>
</evidence>
<dbReference type="PROSITE" id="PS50005">
    <property type="entry name" value="TPR"/>
    <property type="match status" value="9"/>
</dbReference>
<evidence type="ECO:0000256" key="2">
    <source>
        <dbReference type="ARBA" id="ARBA00022803"/>
    </source>
</evidence>
<feature type="repeat" description="TPR" evidence="3">
    <location>
        <begin position="73"/>
        <end position="106"/>
    </location>
</feature>
<dbReference type="Pfam" id="PF00515">
    <property type="entry name" value="TPR_1"/>
    <property type="match status" value="2"/>
</dbReference>
<dbReference type="PANTHER" id="PTHR44943:SF8">
    <property type="entry name" value="TPR REPEAT-CONTAINING PROTEIN MJ0263"/>
    <property type="match status" value="1"/>
</dbReference>
<dbReference type="SUPFAM" id="SSF48452">
    <property type="entry name" value="TPR-like"/>
    <property type="match status" value="2"/>
</dbReference>
<dbReference type="Pfam" id="PF13432">
    <property type="entry name" value="TPR_16"/>
    <property type="match status" value="2"/>
</dbReference>